<accession>A0AA88GLQ1</accession>
<reference evidence="1 2" key="1">
    <citation type="journal article" date="2018" name="BMC Genomics">
        <title>The genome of Naegleria lovaniensis, the basis for a comparative approach to unravel pathogenicity factors of the human pathogenic amoeba N. fowleri.</title>
        <authorList>
            <person name="Liechti N."/>
            <person name="Schurch N."/>
            <person name="Bruggmann R."/>
            <person name="Wittwer M."/>
        </authorList>
    </citation>
    <scope>NUCLEOTIDE SEQUENCE [LARGE SCALE GENOMIC DNA]</scope>
    <source>
        <strain evidence="1 2">ATCC 30569</strain>
    </source>
</reference>
<dbReference type="GeneID" id="68099012"/>
<dbReference type="InterPro" id="IPR006553">
    <property type="entry name" value="Leu-rich_rpt_Cys-con_subtyp"/>
</dbReference>
<dbReference type="Gene3D" id="3.80.10.10">
    <property type="entry name" value="Ribonuclease Inhibitor"/>
    <property type="match status" value="3"/>
</dbReference>
<dbReference type="InterPro" id="IPR001611">
    <property type="entry name" value="Leu-rich_rpt"/>
</dbReference>
<protein>
    <submittedName>
        <fullName evidence="1">Uncharacterized protein</fullName>
    </submittedName>
</protein>
<gene>
    <name evidence="1" type="ORF">C9374_006558</name>
</gene>
<proteinExistence type="predicted"/>
<evidence type="ECO:0000313" key="1">
    <source>
        <dbReference type="EMBL" id="KAG2379441.1"/>
    </source>
</evidence>
<evidence type="ECO:0000313" key="2">
    <source>
        <dbReference type="Proteomes" id="UP000816034"/>
    </source>
</evidence>
<keyword evidence="2" id="KW-1185">Reference proteome</keyword>
<dbReference type="SUPFAM" id="SSF52047">
    <property type="entry name" value="RNI-like"/>
    <property type="match status" value="1"/>
</dbReference>
<dbReference type="SMART" id="SM00367">
    <property type="entry name" value="LRR_CC"/>
    <property type="match status" value="6"/>
</dbReference>
<name>A0AA88GLQ1_NAELO</name>
<comment type="caution">
    <text evidence="1">The sequence shown here is derived from an EMBL/GenBank/DDBJ whole genome shotgun (WGS) entry which is preliminary data.</text>
</comment>
<dbReference type="PANTHER" id="PTHR13318">
    <property type="entry name" value="PARTNER OF PAIRED, ISOFORM B-RELATED"/>
    <property type="match status" value="1"/>
</dbReference>
<dbReference type="RefSeq" id="XP_044546703.1">
    <property type="nucleotide sequence ID" value="XM_044696431.1"/>
</dbReference>
<organism evidence="1 2">
    <name type="scientific">Naegleria lovaniensis</name>
    <name type="common">Amoeba</name>
    <dbReference type="NCBI Taxonomy" id="51637"/>
    <lineage>
        <taxon>Eukaryota</taxon>
        <taxon>Discoba</taxon>
        <taxon>Heterolobosea</taxon>
        <taxon>Tetramitia</taxon>
        <taxon>Eutetramitia</taxon>
        <taxon>Vahlkampfiidae</taxon>
        <taxon>Naegleria</taxon>
    </lineage>
</organism>
<sequence>MSYSSSAASNHHLFWEIPSEVFHCQIFIHFDYSWVYRVFRLICKRSDSMVTRSTTHSFGNELTVFLDNNIHRTRSFVNCCEKGYFQHLKALIIRGGQELSQLSKEMDLYFYDDDDDDSVQRSDHYLNCFPNLQQLQLDRSYFDDSIVTGIVHCQNLQNLTHLDLFSAQIHDKSVSLIASSPLLSNLTCLCMNQMIGKASLKDLCSSPYMSNLKDLQLCSCKIGDDGVQEVSQSTTLKHLTALSLPGNDISIVGAKLIGHSSVFRNLTSLNLNSNNISMEGMEYLASCEQLSNLEQLAMGYNAQHTGIPFQVIIAIFNGPMKNIKSISLSPNSDTEFEQFISCKNIASLRSLDMSFCSTFSNHGLELLANCPNLSQLEQLRISFTHVTDIMPLINSEYMKNIRELNVSGRGINSSTLIALSQALPKLKDLDINGQDNISMDGILRSLDHLKHLQALSMPSFHSVSREQVEQFASHVVASKLIYLTFTNEHGFIPIFFGEHSRFENLTYLNIRGQPLSIEDAQVLTSTPKLCELRYLYLPRGHDITSRKQNKQIVSMLMKSLYLYKINNGEREHLESMFY</sequence>
<dbReference type="Proteomes" id="UP000816034">
    <property type="component" value="Unassembled WGS sequence"/>
</dbReference>
<dbReference type="InterPro" id="IPR032675">
    <property type="entry name" value="LRR_dom_sf"/>
</dbReference>
<dbReference type="Pfam" id="PF13516">
    <property type="entry name" value="LRR_6"/>
    <property type="match status" value="3"/>
</dbReference>
<dbReference type="GO" id="GO:0019005">
    <property type="term" value="C:SCF ubiquitin ligase complex"/>
    <property type="evidence" value="ECO:0007669"/>
    <property type="project" value="TreeGrafter"/>
</dbReference>
<dbReference type="EMBL" id="PYSW02000028">
    <property type="protein sequence ID" value="KAG2379441.1"/>
    <property type="molecule type" value="Genomic_DNA"/>
</dbReference>
<dbReference type="AlphaFoldDB" id="A0AA88GLQ1"/>
<dbReference type="GO" id="GO:0031146">
    <property type="term" value="P:SCF-dependent proteasomal ubiquitin-dependent protein catabolic process"/>
    <property type="evidence" value="ECO:0007669"/>
    <property type="project" value="TreeGrafter"/>
</dbReference>